<evidence type="ECO:0008006" key="5">
    <source>
        <dbReference type="Google" id="ProtNLM"/>
    </source>
</evidence>
<dbReference type="InterPro" id="IPR016024">
    <property type="entry name" value="ARM-type_fold"/>
</dbReference>
<accession>A0AAQ3PV39</accession>
<feature type="compositionally biased region" description="Polar residues" evidence="1">
    <location>
        <begin position="649"/>
        <end position="666"/>
    </location>
</feature>
<feature type="transmembrane region" description="Helical" evidence="2">
    <location>
        <begin position="159"/>
        <end position="186"/>
    </location>
</feature>
<feature type="transmembrane region" description="Helical" evidence="2">
    <location>
        <begin position="70"/>
        <end position="89"/>
    </location>
</feature>
<evidence type="ECO:0000256" key="2">
    <source>
        <dbReference type="SAM" id="Phobius"/>
    </source>
</evidence>
<sequence length="812" mass="89732">MGRQSTDTTVDSDSDSEYDSEWPEVELINSFSVFMGYLLMAVRGLSFLVLTWTTVVLLGGYVSALSKKDFWFLTVITLVQTAGVFNASLTQKLNYIWYCINVFGGLMNITLDKVSARIDELTAAHPQDDTPCAQLSVLGYFVVSIIQGLAAFAAAMLQLLIFAIILCPLAFLYVFGIFISAGLSLARLIQRDYGDQANEGHLKSALLVLYSLAVLQGAVFSYRYLMRGGRRRLVNQVAKLYGLEEDNKLARASVWKYLVETKAGCENDPSFIKERNLIAYAVELMQSSNCPSKFFSGISILGSTLIKRDDVTLQGQQTLIKQLIGSPSSSHLLLKLLHTLDPKKTAWQHDKQATRRDDSGPPRRRDPAEPVPGDDSHLKDDDSSDAASSTQLMEQGLLILGGLATDEDNCKIISSTHGLLSKVMMPTSSDLLHRVDHANKWTDMVNMSLSVTSQLAAAPGDIGKELRSKIANDKEAIASMEAMLECSECGKNRKSIILVIKILKQLGNDSSSSTESTERTGSFLKRLSDIFTAAGMDISIRKSAAEALLVSLQSSTRNATVILEANDNVINVLTETLLDVNNDSSYRLIAAQILEHLSVHYPKEDGHLKETMIDVMLKVFREILRCESTEKAAQTETEVDEHNHLVTLKTQKIPQDSAQNTSSSNRQQDDVQNEDRNLLAALLSLCVVVCDTFISVDQDLAQKLGEIASSGSPFTFSWKLKEMVERHNQPTGNCLTIMKHTCKMIMSMMKHNGRYDAQDMESLMKSLSDASTRMLDAEGLMIMASSDHCTQKPTNATLANLVKEAQELLRKR</sequence>
<feature type="transmembrane region" description="Helical" evidence="2">
    <location>
        <begin position="34"/>
        <end position="58"/>
    </location>
</feature>
<evidence type="ECO:0000256" key="1">
    <source>
        <dbReference type="SAM" id="MobiDB-lite"/>
    </source>
</evidence>
<feature type="transmembrane region" description="Helical" evidence="2">
    <location>
        <begin position="207"/>
        <end position="225"/>
    </location>
</feature>
<feature type="compositionally biased region" description="Basic and acidic residues" evidence="1">
    <location>
        <begin position="345"/>
        <end position="381"/>
    </location>
</feature>
<organism evidence="3 4">
    <name type="scientific">Paspalum notatum var. saurae</name>
    <dbReference type="NCBI Taxonomy" id="547442"/>
    <lineage>
        <taxon>Eukaryota</taxon>
        <taxon>Viridiplantae</taxon>
        <taxon>Streptophyta</taxon>
        <taxon>Embryophyta</taxon>
        <taxon>Tracheophyta</taxon>
        <taxon>Spermatophyta</taxon>
        <taxon>Magnoliopsida</taxon>
        <taxon>Liliopsida</taxon>
        <taxon>Poales</taxon>
        <taxon>Poaceae</taxon>
        <taxon>PACMAD clade</taxon>
        <taxon>Panicoideae</taxon>
        <taxon>Andropogonodae</taxon>
        <taxon>Paspaleae</taxon>
        <taxon>Paspalinae</taxon>
        <taxon>Paspalum</taxon>
    </lineage>
</organism>
<protein>
    <recommendedName>
        <fullName evidence="5">ARM repeat superfamily protein</fullName>
    </recommendedName>
</protein>
<name>A0AAQ3PV39_PASNO</name>
<feature type="transmembrane region" description="Helical" evidence="2">
    <location>
        <begin position="132"/>
        <end position="153"/>
    </location>
</feature>
<evidence type="ECO:0000313" key="4">
    <source>
        <dbReference type="Proteomes" id="UP001341281"/>
    </source>
</evidence>
<proteinExistence type="predicted"/>
<dbReference type="PANTHER" id="PTHR33115">
    <property type="entry name" value="ARM REPEAT SUPERFAMILY PROTEIN"/>
    <property type="match status" value="1"/>
</dbReference>
<feature type="region of interest" description="Disordered" evidence="1">
    <location>
        <begin position="345"/>
        <end position="387"/>
    </location>
</feature>
<dbReference type="SUPFAM" id="SSF48371">
    <property type="entry name" value="ARM repeat"/>
    <property type="match status" value="1"/>
</dbReference>
<keyword evidence="4" id="KW-1185">Reference proteome</keyword>
<feature type="region of interest" description="Disordered" evidence="1">
    <location>
        <begin position="649"/>
        <end position="672"/>
    </location>
</feature>
<dbReference type="AlphaFoldDB" id="A0AAQ3PV39"/>
<keyword evidence="2" id="KW-0472">Membrane</keyword>
<evidence type="ECO:0000313" key="3">
    <source>
        <dbReference type="EMBL" id="WVZ54448.1"/>
    </source>
</evidence>
<dbReference type="Proteomes" id="UP001341281">
    <property type="component" value="Chromosome 01"/>
</dbReference>
<dbReference type="PANTHER" id="PTHR33115:SF22">
    <property type="entry name" value="OS12G0449900 PROTEIN"/>
    <property type="match status" value="1"/>
</dbReference>
<reference evidence="3 4" key="1">
    <citation type="submission" date="2024-02" db="EMBL/GenBank/DDBJ databases">
        <title>High-quality chromosome-scale genome assembly of Pensacola bahiagrass (Paspalum notatum Flugge var. saurae).</title>
        <authorList>
            <person name="Vega J.M."/>
            <person name="Podio M."/>
            <person name="Orjuela J."/>
            <person name="Siena L.A."/>
            <person name="Pessino S.C."/>
            <person name="Combes M.C."/>
            <person name="Mariac C."/>
            <person name="Albertini E."/>
            <person name="Pupilli F."/>
            <person name="Ortiz J.P.A."/>
            <person name="Leblanc O."/>
        </authorList>
    </citation>
    <scope>NUCLEOTIDE SEQUENCE [LARGE SCALE GENOMIC DNA]</scope>
    <source>
        <strain evidence="3">R1</strain>
        <tissue evidence="3">Leaf</tissue>
    </source>
</reference>
<dbReference type="EMBL" id="CP144745">
    <property type="protein sequence ID" value="WVZ54448.1"/>
    <property type="molecule type" value="Genomic_DNA"/>
</dbReference>
<gene>
    <name evidence="3" type="ORF">U9M48_005236</name>
</gene>
<keyword evidence="2" id="KW-1133">Transmembrane helix</keyword>
<keyword evidence="2" id="KW-0812">Transmembrane</keyword>